<gene>
    <name evidence="6" type="ORF">PYX00_008569</name>
</gene>
<dbReference type="FunFam" id="1.10.10.10:FF:000352">
    <property type="entry name" value="Forkhead box Q2"/>
    <property type="match status" value="1"/>
</dbReference>
<dbReference type="PRINTS" id="PR00053">
    <property type="entry name" value="FORKHEAD"/>
</dbReference>
<dbReference type="SUPFAM" id="SSF46785">
    <property type="entry name" value="Winged helix' DNA-binding domain"/>
    <property type="match status" value="1"/>
</dbReference>
<reference evidence="6" key="1">
    <citation type="journal article" date="2024" name="Gigascience">
        <title>Chromosome-level genome of the poultry shaft louse Menopon gallinae provides insight into the host-switching and adaptive evolution of parasitic lice.</title>
        <authorList>
            <person name="Xu Y."/>
            <person name="Ma L."/>
            <person name="Liu S."/>
            <person name="Liang Y."/>
            <person name="Liu Q."/>
            <person name="He Z."/>
            <person name="Tian L."/>
            <person name="Duan Y."/>
            <person name="Cai W."/>
            <person name="Li H."/>
            <person name="Song F."/>
        </authorList>
    </citation>
    <scope>NUCLEOTIDE SEQUENCE</scope>
    <source>
        <strain evidence="6">Cailab_2023a</strain>
    </source>
</reference>
<dbReference type="InterPro" id="IPR036390">
    <property type="entry name" value="WH_DNA-bd_sf"/>
</dbReference>
<dbReference type="PANTHER" id="PTHR11829:SF343">
    <property type="entry name" value="FORK-HEAD DOMAIN-CONTAINING PROTEIN"/>
    <property type="match status" value="1"/>
</dbReference>
<dbReference type="Pfam" id="PF00250">
    <property type="entry name" value="Forkhead"/>
    <property type="match status" value="1"/>
</dbReference>
<dbReference type="Gene3D" id="1.10.10.10">
    <property type="entry name" value="Winged helix-like DNA-binding domain superfamily/Winged helix DNA-binding domain"/>
    <property type="match status" value="1"/>
</dbReference>
<feature type="region of interest" description="Disordered" evidence="4">
    <location>
        <begin position="375"/>
        <end position="401"/>
    </location>
</feature>
<evidence type="ECO:0000256" key="4">
    <source>
        <dbReference type="SAM" id="MobiDB-lite"/>
    </source>
</evidence>
<evidence type="ECO:0000313" key="6">
    <source>
        <dbReference type="EMBL" id="KAL0271489.1"/>
    </source>
</evidence>
<comment type="subcellular location">
    <subcellularLocation>
        <location evidence="3">Nucleus</location>
    </subcellularLocation>
</comment>
<keyword evidence="2 3" id="KW-0539">Nucleus</keyword>
<dbReference type="SMART" id="SM00339">
    <property type="entry name" value="FH"/>
    <property type="match status" value="1"/>
</dbReference>
<dbReference type="InterPro" id="IPR047519">
    <property type="entry name" value="FH_FOXQ2-like"/>
</dbReference>
<dbReference type="GO" id="GO:0009653">
    <property type="term" value="P:anatomical structure morphogenesis"/>
    <property type="evidence" value="ECO:0007669"/>
    <property type="project" value="TreeGrafter"/>
</dbReference>
<dbReference type="GO" id="GO:0000978">
    <property type="term" value="F:RNA polymerase II cis-regulatory region sequence-specific DNA binding"/>
    <property type="evidence" value="ECO:0007669"/>
    <property type="project" value="TreeGrafter"/>
</dbReference>
<dbReference type="CDD" id="cd20035">
    <property type="entry name" value="FH_FOXQ2-like"/>
    <property type="match status" value="1"/>
</dbReference>
<dbReference type="AlphaFoldDB" id="A0AAW2HNJ2"/>
<dbReference type="PANTHER" id="PTHR11829">
    <property type="entry name" value="FORKHEAD BOX PROTEIN"/>
    <property type="match status" value="1"/>
</dbReference>
<sequence length="401" mass="45374">MATPSGLLPIDQYRLQLYNYAMVERLRFSNFGHYNNQIPFCPGYPRVFQPEEPKPQHSYIGLIAMAILSSPEGKLVLSDIYQYILDNYPYFRTRGPGWRNSIRHNLSLNDCFIKAGRSANGKGHYWAIHPANVEDFKKGDFRRRKAQRKVRKHMGLAVDEEGDDSPSPPPVPMSPPPPRVPLTGLCPWPTVGPARKRQFDVASLLAPDDEKDTCKLPRKFEESYLSSGDEIEGEDDIDVVSEDLSMPNLKRLQESDSKSDVNSENVRKKETPTESPTEYGKSSPVDSRPTASPTASPQPPALQPSDEPLRTSPVSPHPGRDVQNRSPQLPFWIRQPGIIHPTAIFPPATLSFMEQHQQIVNRFYEQRMVAAQQQQQQRRLFQQQNPPADDLSPINLKSEGT</sequence>
<evidence type="ECO:0000256" key="1">
    <source>
        <dbReference type="ARBA" id="ARBA00023125"/>
    </source>
</evidence>
<dbReference type="GO" id="GO:0030154">
    <property type="term" value="P:cell differentiation"/>
    <property type="evidence" value="ECO:0007669"/>
    <property type="project" value="TreeGrafter"/>
</dbReference>
<feature type="compositionally biased region" description="Pro residues" evidence="4">
    <location>
        <begin position="166"/>
        <end position="180"/>
    </location>
</feature>
<dbReference type="GO" id="GO:0005634">
    <property type="term" value="C:nucleus"/>
    <property type="evidence" value="ECO:0007669"/>
    <property type="project" value="UniProtKB-SubCell"/>
</dbReference>
<dbReference type="InterPro" id="IPR036388">
    <property type="entry name" value="WH-like_DNA-bd_sf"/>
</dbReference>
<dbReference type="EMBL" id="JARGDH010000004">
    <property type="protein sequence ID" value="KAL0271489.1"/>
    <property type="molecule type" value="Genomic_DNA"/>
</dbReference>
<dbReference type="GO" id="GO:0000981">
    <property type="term" value="F:DNA-binding transcription factor activity, RNA polymerase II-specific"/>
    <property type="evidence" value="ECO:0007669"/>
    <property type="project" value="TreeGrafter"/>
</dbReference>
<evidence type="ECO:0000256" key="2">
    <source>
        <dbReference type="ARBA" id="ARBA00023242"/>
    </source>
</evidence>
<feature type="DNA-binding region" description="Fork-head" evidence="3">
    <location>
        <begin position="54"/>
        <end position="146"/>
    </location>
</feature>
<evidence type="ECO:0000256" key="3">
    <source>
        <dbReference type="PROSITE-ProRule" id="PRU00089"/>
    </source>
</evidence>
<dbReference type="InterPro" id="IPR050211">
    <property type="entry name" value="FOX_domain-containing"/>
</dbReference>
<dbReference type="PROSITE" id="PS50039">
    <property type="entry name" value="FORK_HEAD_3"/>
    <property type="match status" value="1"/>
</dbReference>
<name>A0AAW2HNJ2_9NEOP</name>
<feature type="region of interest" description="Disordered" evidence="4">
    <location>
        <begin position="246"/>
        <end position="326"/>
    </location>
</feature>
<feature type="compositionally biased region" description="Low complexity" evidence="4">
    <location>
        <begin position="375"/>
        <end position="384"/>
    </location>
</feature>
<comment type="caution">
    <text evidence="6">The sequence shown here is derived from an EMBL/GenBank/DDBJ whole genome shotgun (WGS) entry which is preliminary data.</text>
</comment>
<proteinExistence type="predicted"/>
<organism evidence="6">
    <name type="scientific">Menopon gallinae</name>
    <name type="common">poultry shaft louse</name>
    <dbReference type="NCBI Taxonomy" id="328185"/>
    <lineage>
        <taxon>Eukaryota</taxon>
        <taxon>Metazoa</taxon>
        <taxon>Ecdysozoa</taxon>
        <taxon>Arthropoda</taxon>
        <taxon>Hexapoda</taxon>
        <taxon>Insecta</taxon>
        <taxon>Pterygota</taxon>
        <taxon>Neoptera</taxon>
        <taxon>Paraneoptera</taxon>
        <taxon>Psocodea</taxon>
        <taxon>Troctomorpha</taxon>
        <taxon>Phthiraptera</taxon>
        <taxon>Amblycera</taxon>
        <taxon>Menoponidae</taxon>
        <taxon>Menopon</taxon>
    </lineage>
</organism>
<feature type="domain" description="Fork-head" evidence="5">
    <location>
        <begin position="54"/>
        <end position="146"/>
    </location>
</feature>
<dbReference type="InterPro" id="IPR018122">
    <property type="entry name" value="TF_fork_head_CS_1"/>
</dbReference>
<dbReference type="PROSITE" id="PS00657">
    <property type="entry name" value="FORK_HEAD_1"/>
    <property type="match status" value="1"/>
</dbReference>
<feature type="compositionally biased region" description="Basic and acidic residues" evidence="4">
    <location>
        <begin position="251"/>
        <end position="272"/>
    </location>
</feature>
<feature type="region of interest" description="Disordered" evidence="4">
    <location>
        <begin position="152"/>
        <end position="182"/>
    </location>
</feature>
<dbReference type="PROSITE" id="PS00658">
    <property type="entry name" value="FORK_HEAD_2"/>
    <property type="match status" value="1"/>
</dbReference>
<protein>
    <recommendedName>
        <fullName evidence="5">Fork-head domain-containing protein</fullName>
    </recommendedName>
</protein>
<dbReference type="InterPro" id="IPR001766">
    <property type="entry name" value="Fork_head_dom"/>
</dbReference>
<keyword evidence="1 3" id="KW-0238">DNA-binding</keyword>
<accession>A0AAW2HNJ2</accession>
<evidence type="ECO:0000259" key="5">
    <source>
        <dbReference type="PROSITE" id="PS50039"/>
    </source>
</evidence>
<dbReference type="InterPro" id="IPR030456">
    <property type="entry name" value="TF_fork_head_CS_2"/>
</dbReference>